<evidence type="ECO:0000313" key="2">
    <source>
        <dbReference type="EMBL" id="RML58625.1"/>
    </source>
</evidence>
<dbReference type="InterPro" id="IPR022225">
    <property type="entry name" value="Phage_tail_fibre_N"/>
</dbReference>
<feature type="domain" description="Phage tail fibre protein N-terminal" evidence="1">
    <location>
        <begin position="14"/>
        <end position="117"/>
    </location>
</feature>
<protein>
    <submittedName>
        <fullName evidence="2">Putative Tail fiber protein H</fullName>
    </submittedName>
</protein>
<sequence length="149" mass="16699">FNRAGVKPPAAQIVYTASITQQGFVNPNQVVYSLLMGTDIGDFDWNWIGMETSDDVLLLVAYVPLQQKRKNVLPDQIGNNVTRNFLVVFDGAQQLTGIKIDASTWQFDYTARMKGIDERERISNRDMFGRACFFGAGLQLQKVGAAYQL</sequence>
<dbReference type="EMBL" id="RBNL01003086">
    <property type="protein sequence ID" value="RML58625.1"/>
    <property type="molecule type" value="Genomic_DNA"/>
</dbReference>
<feature type="non-terminal residue" evidence="2">
    <location>
        <position position="149"/>
    </location>
</feature>
<evidence type="ECO:0000313" key="3">
    <source>
        <dbReference type="Proteomes" id="UP000282378"/>
    </source>
</evidence>
<reference evidence="2 3" key="1">
    <citation type="submission" date="2018-08" db="EMBL/GenBank/DDBJ databases">
        <title>Recombination of ecologically and evolutionarily significant loci maintains genetic cohesion in the Pseudomonas syringae species complex.</title>
        <authorList>
            <person name="Dillon M."/>
            <person name="Thakur S."/>
            <person name="Almeida R.N.D."/>
            <person name="Weir B.S."/>
            <person name="Guttman D.S."/>
        </authorList>
    </citation>
    <scope>NUCLEOTIDE SEQUENCE [LARGE SCALE GENOMIC DNA]</scope>
    <source>
        <strain evidence="2 3">88_10</strain>
    </source>
</reference>
<organism evidence="2 3">
    <name type="scientific">Pseudomonas syringae pv. maculicola</name>
    <dbReference type="NCBI Taxonomy" id="59511"/>
    <lineage>
        <taxon>Bacteria</taxon>
        <taxon>Pseudomonadati</taxon>
        <taxon>Pseudomonadota</taxon>
        <taxon>Gammaproteobacteria</taxon>
        <taxon>Pseudomonadales</taxon>
        <taxon>Pseudomonadaceae</taxon>
        <taxon>Pseudomonas</taxon>
    </lineage>
</organism>
<comment type="caution">
    <text evidence="2">The sequence shown here is derived from an EMBL/GenBank/DDBJ whole genome shotgun (WGS) entry which is preliminary data.</text>
</comment>
<accession>A0A3M2X5I6</accession>
<dbReference type="Pfam" id="PF12571">
    <property type="entry name" value="Phage_tail_fib"/>
    <property type="match status" value="1"/>
</dbReference>
<dbReference type="Proteomes" id="UP000282378">
    <property type="component" value="Unassembled WGS sequence"/>
</dbReference>
<proteinExistence type="predicted"/>
<name>A0A3M2X5I6_PSEYM</name>
<feature type="non-terminal residue" evidence="2">
    <location>
        <position position="1"/>
    </location>
</feature>
<dbReference type="AlphaFoldDB" id="A0A3M2X5I6"/>
<gene>
    <name evidence="2" type="ORF">APX70_04697</name>
</gene>
<evidence type="ECO:0000259" key="1">
    <source>
        <dbReference type="Pfam" id="PF12571"/>
    </source>
</evidence>